<evidence type="ECO:0000259" key="3">
    <source>
        <dbReference type="PROSITE" id="PS50158"/>
    </source>
</evidence>
<evidence type="ECO:0000313" key="4">
    <source>
        <dbReference type="EMBL" id="KAF3328018.1"/>
    </source>
</evidence>
<evidence type="ECO:0000256" key="2">
    <source>
        <dbReference type="SAM" id="MobiDB-lite"/>
    </source>
</evidence>
<organism evidence="4 5">
    <name type="scientific">Carex littledalei</name>
    <dbReference type="NCBI Taxonomy" id="544730"/>
    <lineage>
        <taxon>Eukaryota</taxon>
        <taxon>Viridiplantae</taxon>
        <taxon>Streptophyta</taxon>
        <taxon>Embryophyta</taxon>
        <taxon>Tracheophyta</taxon>
        <taxon>Spermatophyta</taxon>
        <taxon>Magnoliopsida</taxon>
        <taxon>Liliopsida</taxon>
        <taxon>Poales</taxon>
        <taxon>Cyperaceae</taxon>
        <taxon>Cyperoideae</taxon>
        <taxon>Cariceae</taxon>
        <taxon>Carex</taxon>
        <taxon>Carex subgen. Euthyceras</taxon>
    </lineage>
</organism>
<dbReference type="PROSITE" id="PS50158">
    <property type="entry name" value="ZF_CCHC"/>
    <property type="match status" value="1"/>
</dbReference>
<dbReference type="GO" id="GO:0003676">
    <property type="term" value="F:nucleic acid binding"/>
    <property type="evidence" value="ECO:0007669"/>
    <property type="project" value="InterPro"/>
</dbReference>
<feature type="compositionally biased region" description="Polar residues" evidence="2">
    <location>
        <begin position="48"/>
        <end position="59"/>
    </location>
</feature>
<feature type="domain" description="CCHC-type" evidence="3">
    <location>
        <begin position="263"/>
        <end position="280"/>
    </location>
</feature>
<proteinExistence type="predicted"/>
<feature type="region of interest" description="Disordered" evidence="2">
    <location>
        <begin position="294"/>
        <end position="321"/>
    </location>
</feature>
<dbReference type="Gene3D" id="4.10.60.10">
    <property type="entry name" value="Zinc finger, CCHC-type"/>
    <property type="match status" value="1"/>
</dbReference>
<sequence length="497" mass="56589">MGDQQRQGDLAATLQTSGAQPETTQKFTLSPPNKFPTSIPTILKRLQKPQSEFSINLGANQLARRREDDEGRNQKTQRAPQDPVDKFPLPAENPLPAVRIEGICQTSVLLIGEHPILKVLEKNSTRNDPPASHISKITSVRIEGVQSKKVTSARIEGNQSKKAVLHSNGYRKPITKRNFNSSFLGNSKEKFNSSFLGKRRNIEGPDGWTLVTRRRKRAPSQARFSRKNQQFPLQIHAEKLRQQRRCFKCLLKGHIQLDCKNQRKCLHCNMAGHIIRNCPDLIQRDFKGPQAHYKRGTFDQQKDPPASSNPSSKTPPPPQNNLQIISTNLESEMEAPRDWLTMRMNEPADVWERRPNSLNVYIAPKEELHPTNQFLLQSAFIFAGPGATDPHFRQRLAHCVGRQFHTDPLDFQVFIIDRDFGDAILIFPDEEMARAAIERAVFYIGNGINVELHPYAPELQMAFDPLNARARIRVYGVPLQHWNRAEICMLIHISKVL</sequence>
<comment type="caution">
    <text evidence="4">The sequence shown here is derived from an EMBL/GenBank/DDBJ whole genome shotgun (WGS) entry which is preliminary data.</text>
</comment>
<feature type="region of interest" description="Disordered" evidence="2">
    <location>
        <begin position="1"/>
        <end position="88"/>
    </location>
</feature>
<evidence type="ECO:0000313" key="5">
    <source>
        <dbReference type="Proteomes" id="UP000623129"/>
    </source>
</evidence>
<dbReference type="SMART" id="SM00343">
    <property type="entry name" value="ZnF_C2HC"/>
    <property type="match status" value="2"/>
</dbReference>
<keyword evidence="1" id="KW-0479">Metal-binding</keyword>
<dbReference type="OrthoDB" id="10050052at2759"/>
<feature type="compositionally biased region" description="Basic and acidic residues" evidence="2">
    <location>
        <begin position="64"/>
        <end position="73"/>
    </location>
</feature>
<name>A0A833VLR7_9POAL</name>
<dbReference type="Proteomes" id="UP000623129">
    <property type="component" value="Unassembled WGS sequence"/>
</dbReference>
<keyword evidence="1" id="KW-0863">Zinc-finger</keyword>
<keyword evidence="1" id="KW-0862">Zinc</keyword>
<dbReference type="EMBL" id="SWLB01000016">
    <property type="protein sequence ID" value="KAF3328018.1"/>
    <property type="molecule type" value="Genomic_DNA"/>
</dbReference>
<keyword evidence="5" id="KW-1185">Reference proteome</keyword>
<evidence type="ECO:0000256" key="1">
    <source>
        <dbReference type="PROSITE-ProRule" id="PRU00047"/>
    </source>
</evidence>
<gene>
    <name evidence="4" type="ORF">FCM35_KLT06624</name>
</gene>
<dbReference type="SUPFAM" id="SSF57756">
    <property type="entry name" value="Retrovirus zinc finger-like domains"/>
    <property type="match status" value="1"/>
</dbReference>
<dbReference type="GO" id="GO:0008270">
    <property type="term" value="F:zinc ion binding"/>
    <property type="evidence" value="ECO:0007669"/>
    <property type="project" value="UniProtKB-KW"/>
</dbReference>
<protein>
    <submittedName>
        <fullName evidence="4">Gag polyprotein</fullName>
    </submittedName>
</protein>
<dbReference type="InterPro" id="IPR001878">
    <property type="entry name" value="Znf_CCHC"/>
</dbReference>
<accession>A0A833VLR7</accession>
<dbReference type="InterPro" id="IPR036875">
    <property type="entry name" value="Znf_CCHC_sf"/>
</dbReference>
<feature type="compositionally biased region" description="Polar residues" evidence="2">
    <location>
        <begin position="1"/>
        <end position="40"/>
    </location>
</feature>
<dbReference type="AlphaFoldDB" id="A0A833VLR7"/>
<reference evidence="4" key="1">
    <citation type="submission" date="2020-01" db="EMBL/GenBank/DDBJ databases">
        <title>Genome sequence of Kobresia littledalei, the first chromosome-level genome in the family Cyperaceae.</title>
        <authorList>
            <person name="Qu G."/>
        </authorList>
    </citation>
    <scope>NUCLEOTIDE SEQUENCE</scope>
    <source>
        <strain evidence="4">C.B.Clarke</strain>
        <tissue evidence="4">Leaf</tissue>
    </source>
</reference>